<dbReference type="Gene3D" id="3.60.20.10">
    <property type="entry name" value="Glutamine Phosphoribosylpyrophosphate, subunit 1, domain 1"/>
    <property type="match status" value="1"/>
</dbReference>
<dbReference type="PANTHER" id="PTHR45937">
    <property type="entry name" value="ASPARAGINE SYNTHETASE DOMAIN-CONTAINING PROTEIN 1"/>
    <property type="match status" value="1"/>
</dbReference>
<dbReference type="PANTHER" id="PTHR45937:SF1">
    <property type="entry name" value="ASPARAGINE SYNTHETASE DOMAIN-CONTAINING PROTEIN 1"/>
    <property type="match status" value="1"/>
</dbReference>
<evidence type="ECO:0000256" key="2">
    <source>
        <dbReference type="ARBA" id="ARBA00022888"/>
    </source>
</evidence>
<keyword evidence="1" id="KW-0028">Amino-acid biosynthesis</keyword>
<keyword evidence="3" id="KW-0315">Glutamine amidotransferase</keyword>
<evidence type="ECO:0000259" key="5">
    <source>
        <dbReference type="PROSITE" id="PS51278"/>
    </source>
</evidence>
<comment type="caution">
    <text evidence="6">The sequence shown here is derived from an EMBL/GenBank/DDBJ whole genome shotgun (WGS) entry which is preliminary data.</text>
</comment>
<feature type="domain" description="Glutamine amidotransferase type-2" evidence="5">
    <location>
        <begin position="2"/>
        <end position="194"/>
    </location>
</feature>
<dbReference type="Gene3D" id="3.40.50.620">
    <property type="entry name" value="HUPs"/>
    <property type="match status" value="1"/>
</dbReference>
<dbReference type="InterPro" id="IPR014729">
    <property type="entry name" value="Rossmann-like_a/b/a_fold"/>
</dbReference>
<name>A0ABR1RUE1_9PEZI</name>
<dbReference type="Pfam" id="PF13537">
    <property type="entry name" value="GATase_7"/>
    <property type="match status" value="1"/>
</dbReference>
<dbReference type="PROSITE" id="PS51278">
    <property type="entry name" value="GATASE_TYPE_2"/>
    <property type="match status" value="1"/>
</dbReference>
<dbReference type="InterPro" id="IPR017932">
    <property type="entry name" value="GATase_2_dom"/>
</dbReference>
<keyword evidence="7" id="KW-1185">Reference proteome</keyword>
<evidence type="ECO:0000256" key="4">
    <source>
        <dbReference type="SAM" id="MobiDB-lite"/>
    </source>
</evidence>
<feature type="region of interest" description="Disordered" evidence="4">
    <location>
        <begin position="570"/>
        <end position="596"/>
    </location>
</feature>
<accession>A0ABR1RUE1</accession>
<gene>
    <name evidence="6" type="ORF">PG991_007770</name>
</gene>
<evidence type="ECO:0000256" key="3">
    <source>
        <dbReference type="ARBA" id="ARBA00022962"/>
    </source>
</evidence>
<dbReference type="InterPro" id="IPR001962">
    <property type="entry name" value="Asn_synthase"/>
</dbReference>
<dbReference type="EMBL" id="JAQQWI010000010">
    <property type="protein sequence ID" value="KAK8018580.1"/>
    <property type="molecule type" value="Genomic_DNA"/>
</dbReference>
<dbReference type="InterPro" id="IPR051857">
    <property type="entry name" value="Asn_synthetase_domain"/>
</dbReference>
<dbReference type="Pfam" id="PF00733">
    <property type="entry name" value="Asn_synthase"/>
    <property type="match status" value="2"/>
</dbReference>
<dbReference type="CDD" id="cd01991">
    <property type="entry name" value="Asn_synthase_B_C"/>
    <property type="match status" value="1"/>
</dbReference>
<organism evidence="6 7">
    <name type="scientific">Apiospora marii</name>
    <dbReference type="NCBI Taxonomy" id="335849"/>
    <lineage>
        <taxon>Eukaryota</taxon>
        <taxon>Fungi</taxon>
        <taxon>Dikarya</taxon>
        <taxon>Ascomycota</taxon>
        <taxon>Pezizomycotina</taxon>
        <taxon>Sordariomycetes</taxon>
        <taxon>Xylariomycetidae</taxon>
        <taxon>Amphisphaeriales</taxon>
        <taxon>Apiosporaceae</taxon>
        <taxon>Apiospora</taxon>
    </lineage>
</organism>
<evidence type="ECO:0000256" key="1">
    <source>
        <dbReference type="ARBA" id="ARBA00022605"/>
    </source>
</evidence>
<reference evidence="6 7" key="1">
    <citation type="submission" date="2023-01" db="EMBL/GenBank/DDBJ databases">
        <title>Analysis of 21 Apiospora genomes using comparative genomics revels a genus with tremendous synthesis potential of carbohydrate active enzymes and secondary metabolites.</title>
        <authorList>
            <person name="Sorensen T."/>
        </authorList>
    </citation>
    <scope>NUCLEOTIDE SEQUENCE [LARGE SCALE GENOMIC DNA]</scope>
    <source>
        <strain evidence="6 7">CBS 20057</strain>
    </source>
</reference>
<keyword evidence="2" id="KW-0061">Asparagine biosynthesis</keyword>
<dbReference type="CDD" id="cd03766">
    <property type="entry name" value="Gn_AT_II_novel"/>
    <property type="match status" value="1"/>
</dbReference>
<sequence length="609" mass="67013">MCGIHATISVTKHNELSENLKQVLINRGPDHLGLVKREISLPSVAPDLLIALNFTSTVLALRGDHVAKQPFQHGDSKSVLCWNGEAWKFGDEVVNGNDGEAIFSRLAQCDDSPAQDRQAHILGTLQKIQGPFAFVFYDSVDQCLYFGRDRLGRRSLLMREGPDGQSLSLSSVADNPASGWNEVQANGIYSVQFHPESSGEKPISLGHHISRHEWVESDGADLVLGVGKFNKDLPQGAEQLDCASPSVSLLHHHLKEALKLRALGIPEPPRPADHESDEVDTRVAILFSGGLDCTVLARMADELLPAAQGIDLINVAFKNPRVSAQNQGAPKPGVVVTDDYERCPDRQTGRKSFAELKRACPSRHWRFIAVNVPYEEAMAHKPRVVSLIYPHDTEMDLSIALALYFAGRGIGASYTESAEFDSGAPMVSTPARVLFSGLGADELFGGYSRHVRAFEREGYPALVDELELDIARIGQRNLGRDDRVLANWGKEVRHPYLDEGFVRFAMSSPVWEKCDFGNKAHSADIEPAKRALRLLADQLSLPVIAREKKRAVSPSSNWIYHDSITDRISQDTIRDSDSKTGEYHGQAKGDRIDQSSGRVASAALTPIWQ</sequence>
<dbReference type="Proteomes" id="UP001396898">
    <property type="component" value="Unassembled WGS sequence"/>
</dbReference>
<dbReference type="SUPFAM" id="SSF52402">
    <property type="entry name" value="Adenine nucleotide alpha hydrolases-like"/>
    <property type="match status" value="1"/>
</dbReference>
<protein>
    <recommendedName>
        <fullName evidence="5">Glutamine amidotransferase type-2 domain-containing protein</fullName>
    </recommendedName>
</protein>
<evidence type="ECO:0000313" key="6">
    <source>
        <dbReference type="EMBL" id="KAK8018580.1"/>
    </source>
</evidence>
<dbReference type="InterPro" id="IPR029055">
    <property type="entry name" value="Ntn_hydrolases_N"/>
</dbReference>
<dbReference type="SUPFAM" id="SSF56235">
    <property type="entry name" value="N-terminal nucleophile aminohydrolases (Ntn hydrolases)"/>
    <property type="match status" value="1"/>
</dbReference>
<proteinExistence type="predicted"/>
<evidence type="ECO:0000313" key="7">
    <source>
        <dbReference type="Proteomes" id="UP001396898"/>
    </source>
</evidence>
<feature type="compositionally biased region" description="Basic and acidic residues" evidence="4">
    <location>
        <begin position="570"/>
        <end position="593"/>
    </location>
</feature>